<organism evidence="2 3">
    <name type="scientific">[Candida] anglica</name>
    <dbReference type="NCBI Taxonomy" id="148631"/>
    <lineage>
        <taxon>Eukaryota</taxon>
        <taxon>Fungi</taxon>
        <taxon>Dikarya</taxon>
        <taxon>Ascomycota</taxon>
        <taxon>Saccharomycotina</taxon>
        <taxon>Pichiomycetes</taxon>
        <taxon>Debaryomycetaceae</taxon>
        <taxon>Kurtzmaniella</taxon>
    </lineage>
</organism>
<dbReference type="Pfam" id="PF11055">
    <property type="entry name" value="Gsf2"/>
    <property type="match status" value="1"/>
</dbReference>
<name>A0ABP0EEL1_9ASCO</name>
<reference evidence="2 3" key="1">
    <citation type="submission" date="2024-01" db="EMBL/GenBank/DDBJ databases">
        <authorList>
            <consortium name="Genoscope - CEA"/>
            <person name="William W."/>
        </authorList>
    </citation>
    <scope>NUCLEOTIDE SEQUENCE [LARGE SCALE GENOMIC DNA]</scope>
    <source>
        <strain evidence="2 3">29B2s-10</strain>
    </source>
</reference>
<proteinExistence type="predicted"/>
<sequence length="376" mass="42871">MSYSDEKLMEDVTESESGYIEVYIRFNKDFEKDYCFQLKTSETFKDLNKIFTSLPIALRPNLFCASVPIGYEISTSPGYLTEDGSLLFDYDTETPRYVKSVSLSDKVADKVWPGQLILPKWETNYFNLYSVVAALLVWLYTDLPDFISPTPGICMTNQVSRYAAKLALHFGQDKLASALLSEIIEPVSITAQCVFFVCHILKLVFIFLVLWSGAFNPISMRIPFISAPVKDIKEVTKEDLMALGWTGSKRASPEEYKDFYRDYKIKEHGGLVEAHKAGVFETLQRLGVFLGDGEGFNTPLDNKTTMKGLLEEDNEKFTMNYEYLAHLGQFFESYCEGENIRINDLIKQFRRYGVLHSSATIRKIVDQRKALGDAKI</sequence>
<dbReference type="EMBL" id="OZ004256">
    <property type="protein sequence ID" value="CAK7902678.1"/>
    <property type="molecule type" value="Genomic_DNA"/>
</dbReference>
<evidence type="ECO:0000313" key="3">
    <source>
        <dbReference type="Proteomes" id="UP001497600"/>
    </source>
</evidence>
<keyword evidence="1" id="KW-0812">Transmembrane</keyword>
<accession>A0ABP0EEL1</accession>
<feature type="transmembrane region" description="Helical" evidence="1">
    <location>
        <begin position="189"/>
        <end position="211"/>
    </location>
</feature>
<dbReference type="Proteomes" id="UP001497600">
    <property type="component" value="Chromosome D"/>
</dbReference>
<keyword evidence="3" id="KW-1185">Reference proteome</keyword>
<protein>
    <submittedName>
        <fullName evidence="2">Glucose-signaling factor 2</fullName>
    </submittedName>
</protein>
<evidence type="ECO:0000256" key="1">
    <source>
        <dbReference type="SAM" id="Phobius"/>
    </source>
</evidence>
<dbReference type="InterPro" id="IPR022757">
    <property type="entry name" value="Gsf2"/>
</dbReference>
<keyword evidence="1" id="KW-0472">Membrane</keyword>
<evidence type="ECO:0000313" key="2">
    <source>
        <dbReference type="EMBL" id="CAK7902678.1"/>
    </source>
</evidence>
<gene>
    <name evidence="2" type="primary">GSF2</name>
    <name evidence="2" type="ORF">CAAN4_D01068</name>
</gene>
<keyword evidence="1" id="KW-1133">Transmembrane helix</keyword>